<dbReference type="GeneTree" id="ENSGT01030000234582"/>
<keyword evidence="7 11" id="KW-1133">Transmembrane helix</keyword>
<evidence type="ECO:0000256" key="3">
    <source>
        <dbReference type="ARBA" id="ARBA00022516"/>
    </source>
</evidence>
<name>A0A8C6EIE6_MICMU</name>
<accession>A0A8C6EIE6</accession>
<evidence type="ECO:0000256" key="7">
    <source>
        <dbReference type="ARBA" id="ARBA00022989"/>
    </source>
</evidence>
<dbReference type="Pfam" id="PF03982">
    <property type="entry name" value="DAGAT"/>
    <property type="match status" value="1"/>
</dbReference>
<reference evidence="12" key="2">
    <citation type="submission" date="2025-08" db="UniProtKB">
        <authorList>
            <consortium name="Ensembl"/>
        </authorList>
    </citation>
    <scope>IDENTIFICATION</scope>
</reference>
<dbReference type="GO" id="GO:0003846">
    <property type="term" value="F:2-acylglycerol O-acyltransferase activity"/>
    <property type="evidence" value="ECO:0007669"/>
    <property type="project" value="Ensembl"/>
</dbReference>
<evidence type="ECO:0000256" key="4">
    <source>
        <dbReference type="ARBA" id="ARBA00022679"/>
    </source>
</evidence>
<keyword evidence="5 11" id="KW-0812">Transmembrane</keyword>
<proteinExistence type="inferred from homology"/>
<comment type="similarity">
    <text evidence="2 11">Belongs to the diacylglycerol acyltransferase family.</text>
</comment>
<dbReference type="InterPro" id="IPR007130">
    <property type="entry name" value="DAGAT"/>
</dbReference>
<keyword evidence="6 11" id="KW-0256">Endoplasmic reticulum</keyword>
<keyword evidence="9 11" id="KW-0472">Membrane</keyword>
<dbReference type="EC" id="2.3.1.-" evidence="11"/>
<feature type="transmembrane region" description="Helical" evidence="11">
    <location>
        <begin position="29"/>
        <end position="62"/>
    </location>
</feature>
<evidence type="ECO:0000256" key="1">
    <source>
        <dbReference type="ARBA" id="ARBA00004477"/>
    </source>
</evidence>
<dbReference type="PANTHER" id="PTHR12317">
    <property type="entry name" value="DIACYLGLYCEROL O-ACYLTRANSFERASE"/>
    <property type="match status" value="1"/>
</dbReference>
<evidence type="ECO:0000256" key="2">
    <source>
        <dbReference type="ARBA" id="ARBA00005420"/>
    </source>
</evidence>
<dbReference type="GO" id="GO:1990578">
    <property type="term" value="C:perinuclear endoplasmic reticulum membrane"/>
    <property type="evidence" value="ECO:0007669"/>
    <property type="project" value="Ensembl"/>
</dbReference>
<evidence type="ECO:0000313" key="12">
    <source>
        <dbReference type="Ensembl" id="ENSMICP00000044173.1"/>
    </source>
</evidence>
<keyword evidence="10" id="KW-0012">Acyltransferase</keyword>
<dbReference type="Ensembl" id="ENSMICT00000066149.1">
    <property type="protein sequence ID" value="ENSMICP00000044173.1"/>
    <property type="gene ID" value="ENSMICG00000005416.3"/>
</dbReference>
<dbReference type="Proteomes" id="UP000694394">
    <property type="component" value="Chromosome 17"/>
</dbReference>
<dbReference type="PANTHER" id="PTHR12317:SF36">
    <property type="entry name" value="2-ACYLGLYCEROL O-ACYLTRANSFERASE 3"/>
    <property type="match status" value="1"/>
</dbReference>
<evidence type="ECO:0000256" key="5">
    <source>
        <dbReference type="ARBA" id="ARBA00022692"/>
    </source>
</evidence>
<evidence type="ECO:0000256" key="11">
    <source>
        <dbReference type="RuleBase" id="RU367023"/>
    </source>
</evidence>
<evidence type="ECO:0000256" key="6">
    <source>
        <dbReference type="ARBA" id="ARBA00022824"/>
    </source>
</evidence>
<keyword evidence="3" id="KW-0444">Lipid biosynthesis</keyword>
<keyword evidence="8" id="KW-0443">Lipid metabolism</keyword>
<evidence type="ECO:0000313" key="13">
    <source>
        <dbReference type="Proteomes" id="UP000694394"/>
    </source>
</evidence>
<dbReference type="GO" id="GO:0006640">
    <property type="term" value="P:monoacylglycerol biosynthetic process"/>
    <property type="evidence" value="ECO:0007669"/>
    <property type="project" value="Ensembl"/>
</dbReference>
<evidence type="ECO:0000256" key="8">
    <source>
        <dbReference type="ARBA" id="ARBA00023098"/>
    </source>
</evidence>
<evidence type="ECO:0000256" key="10">
    <source>
        <dbReference type="ARBA" id="ARBA00023315"/>
    </source>
</evidence>
<keyword evidence="4 11" id="KW-0808">Transferase</keyword>
<dbReference type="CDD" id="cd07987">
    <property type="entry name" value="LPLAT_MGAT-like"/>
    <property type="match status" value="1"/>
</dbReference>
<dbReference type="AlphaFoldDB" id="A0A8C6EIE6"/>
<organism evidence="12 13">
    <name type="scientific">Microcebus murinus</name>
    <name type="common">Gray mouse lemur</name>
    <name type="synonym">Lemur murinus</name>
    <dbReference type="NCBI Taxonomy" id="30608"/>
    <lineage>
        <taxon>Eukaryota</taxon>
        <taxon>Metazoa</taxon>
        <taxon>Chordata</taxon>
        <taxon>Craniata</taxon>
        <taxon>Vertebrata</taxon>
        <taxon>Euteleostomi</taxon>
        <taxon>Mammalia</taxon>
        <taxon>Eutheria</taxon>
        <taxon>Euarchontoglires</taxon>
        <taxon>Primates</taxon>
        <taxon>Strepsirrhini</taxon>
        <taxon>Lemuriformes</taxon>
        <taxon>Cheirogaleidae</taxon>
        <taxon>Microcebus</taxon>
    </lineage>
</organism>
<protein>
    <recommendedName>
        <fullName evidence="11">Acyltransferase</fullName>
        <ecNumber evidence="11">2.3.1.-</ecNumber>
    </recommendedName>
</protein>
<gene>
    <name evidence="12" type="primary">MOGAT3</name>
    <name evidence="12" type="synonym">LOC105868400</name>
</gene>
<dbReference type="EMBL" id="ABDC03021084">
    <property type="status" value="NOT_ANNOTATED_CDS"/>
    <property type="molecule type" value="Genomic_DNA"/>
</dbReference>
<sequence length="341" mass="39034">MEVSAASPPSVTSKSPWKQYREMMAAYQLVLTFFFMGPFFSLLLIFLLFTSLWSISVLYLVWLYLDGETPNQDGRRGDWMRNFTLWKDLRDYYPIKLKTAELPPNQNYVVGSHPHVHVMCMGVICNLSTVGNGFSKHFPEIQTWQAGLSGLFCFPVYRDYMMSYGARPVNRQSLDFVLSQPQHGEAVGIVIGGAHEILYANPGQHCLTLWKRKGFVRLALRHGASLVPVYSFGETDIFRIKAFPEDSWQFRCQMLFKKLLGFPPFIFWGRSLFLANSWGLLPFAVPITTVVGRPIPVPRRLHPTTDEVDHDHAVYMKALEQLFEEHKESCGVPASTHLTFI</sequence>
<dbReference type="GO" id="GO:0004144">
    <property type="term" value="F:diacylglycerol O-acyltransferase activity"/>
    <property type="evidence" value="ECO:0007669"/>
    <property type="project" value="Ensembl"/>
</dbReference>
<comment type="subcellular location">
    <subcellularLocation>
        <location evidence="1 11">Endoplasmic reticulum membrane</location>
        <topology evidence="1 11">Multi-pass membrane protein</topology>
    </subcellularLocation>
</comment>
<reference evidence="12" key="3">
    <citation type="submission" date="2025-09" db="UniProtKB">
        <authorList>
            <consortium name="Ensembl"/>
        </authorList>
    </citation>
    <scope>IDENTIFICATION</scope>
</reference>
<evidence type="ECO:0000256" key="9">
    <source>
        <dbReference type="ARBA" id="ARBA00023136"/>
    </source>
</evidence>
<comment type="caution">
    <text evidence="11">Lacks conserved residue(s) required for the propagation of feature annotation.</text>
</comment>
<dbReference type="GO" id="GO:0019432">
    <property type="term" value="P:triglyceride biosynthetic process"/>
    <property type="evidence" value="ECO:0007669"/>
    <property type="project" value="Ensembl"/>
</dbReference>
<reference evidence="12" key="1">
    <citation type="submission" date="2016-12" db="EMBL/GenBank/DDBJ databases">
        <title>Mouse lemur reference genome and diversity panel.</title>
        <authorList>
            <person name="Harris R."/>
            <person name="Larsen P."/>
            <person name="Liu Y."/>
            <person name="Hughes D.S."/>
            <person name="Murali S."/>
            <person name="Raveendran M."/>
            <person name="Korchina V."/>
            <person name="Wang M."/>
            <person name="Jhangiani S."/>
            <person name="Bandaranaike D."/>
            <person name="Bellair M."/>
            <person name="Blankenburg K."/>
            <person name="Chao H."/>
            <person name="Dahdouli M."/>
            <person name="Dinh H."/>
            <person name="Doddapaneni H."/>
            <person name="English A."/>
            <person name="Firestine M."/>
            <person name="Gnanaolivu R."/>
            <person name="Gross S."/>
            <person name="Hernandez B."/>
            <person name="Javaid M."/>
            <person name="Jayaseelan J."/>
            <person name="Jones J."/>
            <person name="Khan Z."/>
            <person name="Kovar C."/>
            <person name="Kurapati P."/>
            <person name="Le B."/>
            <person name="Lee S."/>
            <person name="Li M."/>
            <person name="Mathew T."/>
            <person name="Narasimhan A."/>
            <person name="Ngo D."/>
            <person name="Nguyen L."/>
            <person name="Okwuonu G."/>
            <person name="Ongeri F."/>
            <person name="Osuji N."/>
            <person name="Pu L.-L."/>
            <person name="Puazo M."/>
            <person name="Quiroz J."/>
            <person name="Raj R."/>
            <person name="Rajbhandari K."/>
            <person name="Reid J.G."/>
            <person name="Santibanez J."/>
            <person name="Sexton D."/>
            <person name="Skinner E."/>
            <person name="Vee V."/>
            <person name="Weissenberger G."/>
            <person name="Wu Y."/>
            <person name="Xin Y."/>
            <person name="Han Y."/>
            <person name="Campbell C."/>
            <person name="Brown A."/>
            <person name="Sullivan B."/>
            <person name="Shelton J."/>
            <person name="Brown S."/>
            <person name="Dudchenko O."/>
            <person name="Machol I."/>
            <person name="Durand N."/>
            <person name="Shamim M."/>
            <person name="Lieberman A."/>
            <person name="Muzny D.M."/>
            <person name="Richards S."/>
            <person name="Yoder A."/>
            <person name="Worley K.C."/>
            <person name="Rogers J."/>
            <person name="Gibbs R.A."/>
        </authorList>
    </citation>
    <scope>NUCLEOTIDE SEQUENCE [LARGE SCALE GENOMIC DNA]</scope>
</reference>
<keyword evidence="13" id="KW-1185">Reference proteome</keyword>